<comment type="caution">
    <text evidence="5">The sequence shown here is derived from an EMBL/GenBank/DDBJ whole genome shotgun (WGS) entry which is preliminary data.</text>
</comment>
<evidence type="ECO:0000256" key="1">
    <source>
        <dbReference type="ARBA" id="ARBA00022450"/>
    </source>
</evidence>
<keyword evidence="6" id="KW-1185">Reference proteome</keyword>
<dbReference type="InterPro" id="IPR000873">
    <property type="entry name" value="AMP-dep_synth/lig_dom"/>
</dbReference>
<dbReference type="PANTHER" id="PTHR43439">
    <property type="entry name" value="PHENYLACETATE-COENZYME A LIGASE"/>
    <property type="match status" value="1"/>
</dbReference>
<dbReference type="InterPro" id="IPR013120">
    <property type="entry name" value="FAR_NAD-bd"/>
</dbReference>
<dbReference type="SUPFAM" id="SSF47336">
    <property type="entry name" value="ACP-like"/>
    <property type="match status" value="1"/>
</dbReference>
<evidence type="ECO:0000313" key="6">
    <source>
        <dbReference type="Proteomes" id="UP000297814"/>
    </source>
</evidence>
<dbReference type="Pfam" id="PF07993">
    <property type="entry name" value="NAD_binding_4"/>
    <property type="match status" value="1"/>
</dbReference>
<evidence type="ECO:0000313" key="5">
    <source>
        <dbReference type="EMBL" id="TGO38109.1"/>
    </source>
</evidence>
<gene>
    <name evidence="5" type="ORF">BHYA_0081g00040</name>
</gene>
<accession>A0A4Z1GRD8</accession>
<dbReference type="GO" id="GO:0031177">
    <property type="term" value="F:phosphopantetheine binding"/>
    <property type="evidence" value="ECO:0007669"/>
    <property type="project" value="InterPro"/>
</dbReference>
<feature type="domain" description="Carrier" evidence="4">
    <location>
        <begin position="556"/>
        <end position="637"/>
    </location>
</feature>
<dbReference type="InterPro" id="IPR042099">
    <property type="entry name" value="ANL_N_sf"/>
</dbReference>
<dbReference type="InterPro" id="IPR036736">
    <property type="entry name" value="ACP-like_sf"/>
</dbReference>
<protein>
    <recommendedName>
        <fullName evidence="4">Carrier domain-containing protein</fullName>
    </recommendedName>
</protein>
<dbReference type="PANTHER" id="PTHR43439:SF2">
    <property type="entry name" value="ENZYME, PUTATIVE (JCVI)-RELATED"/>
    <property type="match status" value="1"/>
</dbReference>
<evidence type="ECO:0000259" key="4">
    <source>
        <dbReference type="PROSITE" id="PS50075"/>
    </source>
</evidence>
<dbReference type="InterPro" id="IPR020806">
    <property type="entry name" value="PKS_PP-bd"/>
</dbReference>
<dbReference type="EMBL" id="PQXK01000081">
    <property type="protein sequence ID" value="TGO38109.1"/>
    <property type="molecule type" value="Genomic_DNA"/>
</dbReference>
<evidence type="ECO:0000256" key="2">
    <source>
        <dbReference type="ARBA" id="ARBA00022553"/>
    </source>
</evidence>
<feature type="region of interest" description="Disordered" evidence="3">
    <location>
        <begin position="814"/>
        <end position="839"/>
    </location>
</feature>
<reference evidence="5 6" key="1">
    <citation type="submission" date="2017-12" db="EMBL/GenBank/DDBJ databases">
        <title>Comparative genomics of Botrytis spp.</title>
        <authorList>
            <person name="Valero-Jimenez C.A."/>
            <person name="Tapia P."/>
            <person name="Veloso J."/>
            <person name="Silva-Moreno E."/>
            <person name="Staats M."/>
            <person name="Valdes J.H."/>
            <person name="Van Kan J.A.L."/>
        </authorList>
    </citation>
    <scope>NUCLEOTIDE SEQUENCE [LARGE SCALE GENOMIC DNA]</scope>
    <source>
        <strain evidence="5 6">Bh0001</strain>
    </source>
</reference>
<dbReference type="InterPro" id="IPR036291">
    <property type="entry name" value="NAD(P)-bd_dom_sf"/>
</dbReference>
<dbReference type="Pfam" id="PF23562">
    <property type="entry name" value="AMP-binding_C_3"/>
    <property type="match status" value="1"/>
</dbReference>
<dbReference type="Pfam" id="PF00501">
    <property type="entry name" value="AMP-binding"/>
    <property type="match status" value="1"/>
</dbReference>
<evidence type="ECO:0000256" key="3">
    <source>
        <dbReference type="SAM" id="MobiDB-lite"/>
    </source>
</evidence>
<dbReference type="Gene3D" id="3.40.50.720">
    <property type="entry name" value="NAD(P)-binding Rossmann-like Domain"/>
    <property type="match status" value="1"/>
</dbReference>
<proteinExistence type="predicted"/>
<dbReference type="Gene3D" id="3.40.50.12780">
    <property type="entry name" value="N-terminal domain of ligase-like"/>
    <property type="match status" value="1"/>
</dbReference>
<dbReference type="SMART" id="SM00823">
    <property type="entry name" value="PKS_PP"/>
    <property type="match status" value="1"/>
</dbReference>
<dbReference type="Pfam" id="PF00550">
    <property type="entry name" value="PP-binding"/>
    <property type="match status" value="1"/>
</dbReference>
<dbReference type="AlphaFoldDB" id="A0A4Z1GRD8"/>
<dbReference type="Proteomes" id="UP000297814">
    <property type="component" value="Unassembled WGS sequence"/>
</dbReference>
<dbReference type="PROSITE" id="PS50075">
    <property type="entry name" value="CARRIER"/>
    <property type="match status" value="1"/>
</dbReference>
<dbReference type="SUPFAM" id="SSF56801">
    <property type="entry name" value="Acetyl-CoA synthetase-like"/>
    <property type="match status" value="1"/>
</dbReference>
<dbReference type="InterPro" id="IPR009081">
    <property type="entry name" value="PP-bd_ACP"/>
</dbReference>
<dbReference type="SUPFAM" id="SSF51735">
    <property type="entry name" value="NAD(P)-binding Rossmann-fold domains"/>
    <property type="match status" value="1"/>
</dbReference>
<keyword evidence="1" id="KW-0596">Phosphopantetheine</keyword>
<organism evidence="5 6">
    <name type="scientific">Botrytis hyacinthi</name>
    <dbReference type="NCBI Taxonomy" id="278943"/>
    <lineage>
        <taxon>Eukaryota</taxon>
        <taxon>Fungi</taxon>
        <taxon>Dikarya</taxon>
        <taxon>Ascomycota</taxon>
        <taxon>Pezizomycotina</taxon>
        <taxon>Leotiomycetes</taxon>
        <taxon>Helotiales</taxon>
        <taxon>Sclerotiniaceae</taxon>
        <taxon>Botrytis</taxon>
    </lineage>
</organism>
<feature type="compositionally biased region" description="Low complexity" evidence="3">
    <location>
        <begin position="821"/>
        <end position="833"/>
    </location>
</feature>
<sequence>MTIEIAISELPRDCGKRLIAHYIHQTAIDEPHRVCISRPLTSDPRDGFEDITFSHLDKAIDVASNWVEKHAGIGKDFDCIAYIGPHDLRYILLMIAAIKTGHKVCHPIHTSFTPTYFRCEKFLFAKDSPISRKIVNDIQTNVDLQTIAVPALDYFFHPGFDVPHYKYAATFEEARFQPLAAMHTSGTTGTPKPIVIPQGVITSLDASQKSISLYGIATASDYWRGLRCFLTFPLFHAAGVYRIMTALYFKQIAVLPPPVPLTAELANEVHIHGKVQVADLPPAVLVEISKVPEYLENLRSVRYIMTGGGPLPNGPGDIIKSHTRLFAGFGSTETGHIQAALPPEENWDYFDFSTSFGVEMQHYSGKLHELVIVRDPSIEAYQGIFYTFPDLSEYKTRDLFSKHPSKNNLWRHEGRSDDIIVYSTGEKFNPISMENALNSHPKVRSAIVYGTKRFQSSLLIEPISPEGPNDSLLDELWPTIKTANISCPAHARILSKDFVAFTKPDKPFPRTGKDTVQRREAEKIYETELNSLYETNSNRQGIYKDNTSRNSSVNKGASSDLQGTIIRTISNLQGFENFSRSDNFFEHGLDSLGVISLTRAVNSAFKSQDPPRDSIRESMIYAYPSPEKLARALSNSSKDESEDYGEMQEEYKRFISDLPIISRPSTPVTGPKVFLLTGSTGSLGSYILSNLLEEDKTCKVYCLNRGEDTEKRQLNSSSSKGLSTDFSRVRFLSMATGATEAWLGIKLDQYKELLNEVTHIIHNAWHVDFNLSFSQMGATHIRRVRQLIDFSAHSKFGASIHFISSISTVGNWDVNGPDTPSSSGHSTPSQSKSEPSIQPRVPEIPYEDWSLPQGLGYDQSKFVAERLITTACKVSNIPASIYRVGQIAGPKSSEGKWNEQEWFPLIVKSSTYLKALPSSLGPLEAVDWIPVDILGKVVYELVTSFNHHPLELDSTVESSSGSPRVFHLVNSKRTAYSDAVLPRLQSILDLPTIPFEEWVQRLHDSAANTQDMKINDNPAVKIIGFYEGLVEKKKEGRSQVWLDTEKAVEGSVTLRSMDPIDGDCVDNWMRQWGYVCNEHGE</sequence>
<name>A0A4Z1GRD8_9HELO</name>
<dbReference type="InterPro" id="IPR051414">
    <property type="entry name" value="Adenylate-forming_Reductase"/>
</dbReference>
<keyword evidence="2" id="KW-0597">Phosphoprotein</keyword>
<dbReference type="Gene3D" id="1.10.1200.10">
    <property type="entry name" value="ACP-like"/>
    <property type="match status" value="1"/>
</dbReference>